<dbReference type="EMBL" id="CP144699">
    <property type="protein sequence ID" value="WVZ18571.1"/>
    <property type="molecule type" value="Genomic_DNA"/>
</dbReference>
<dbReference type="FunFam" id="3.30.70.270:FF:000020">
    <property type="entry name" value="Transposon Tf2-6 polyprotein-like Protein"/>
    <property type="match status" value="1"/>
</dbReference>
<evidence type="ECO:0000256" key="5">
    <source>
        <dbReference type="ARBA" id="ARBA00023268"/>
    </source>
</evidence>
<dbReference type="AlphaFoldDB" id="A0AAQ3S7H5"/>
<dbReference type="PANTHER" id="PTHR37984:SF5">
    <property type="entry name" value="PROTEIN NYNRIN-LIKE"/>
    <property type="match status" value="1"/>
</dbReference>
<feature type="domain" description="Reverse transcriptase/retrotransposon-derived protein RNase H-like" evidence="7">
    <location>
        <begin position="776"/>
        <end position="870"/>
    </location>
</feature>
<dbReference type="Pfam" id="PF24626">
    <property type="entry name" value="SH3_Tf2-1"/>
    <property type="match status" value="1"/>
</dbReference>
<dbReference type="PANTHER" id="PTHR37984">
    <property type="entry name" value="PROTEIN CBG26694"/>
    <property type="match status" value="1"/>
</dbReference>
<feature type="region of interest" description="Disordered" evidence="6">
    <location>
        <begin position="284"/>
        <end position="308"/>
    </location>
</feature>
<dbReference type="InterPro" id="IPR043128">
    <property type="entry name" value="Rev_trsase/Diguanyl_cyclase"/>
</dbReference>
<keyword evidence="1" id="KW-0808">Transferase</keyword>
<accession>A0AAQ3S7H5</accession>
<evidence type="ECO:0000259" key="7">
    <source>
        <dbReference type="Pfam" id="PF17919"/>
    </source>
</evidence>
<dbReference type="InterPro" id="IPR021109">
    <property type="entry name" value="Peptidase_aspartic_dom_sf"/>
</dbReference>
<keyword evidence="10" id="KW-1185">Reference proteome</keyword>
<dbReference type="Gene3D" id="3.10.10.10">
    <property type="entry name" value="HIV Type 1 Reverse Transcriptase, subunit A, domain 1"/>
    <property type="match status" value="2"/>
</dbReference>
<evidence type="ECO:0000256" key="1">
    <source>
        <dbReference type="ARBA" id="ARBA00022679"/>
    </source>
</evidence>
<sequence>MEFWEVSLKTESDNSPISYGTNTDMLNGPNNANRENMRDRPSRKSKMPNYLCDYITNKKNFHSLPGGSLLLKIKVTYTYQFGAFIDPLPMVEHNTRSKTIDDAILRLTQNQSVLTTSQNELNSKLYSIIAHLSQVNLTSPKTQSPPSPSSTFFKPHMKLEVPRFNGHDATSWIFKITQFFEYHSTPEEDGLKVASFYMDGAALSWFQWVHKNGMNPPLKPVSLHPTMRIPVAFCSSSHKVIKREVLALQPLTFTQAAALAKLQEDKFHDMRKGPWHRFPFQPSPISASLSSPRGRSSSPLLPTPSKTNNKKLFHEEMLARREKGLCYNCDEKFHPGHKCKAQETEVDSTTLSDSLAAPNPDHLLAHDVHNELSSAQITFNAFAGLPALEALSVLGLFSKKQVTILVDGGSTHNFIQDRVAKFLNLPLQPTPTLKVMVGNGSVIECHQICPVVPISIQGHIFTVDLHVLPISGADVVLGIQWLKTLGPIVTDYSQMTMLFVTEGPLKTFRPINSNVFSISTNYSYLPTHSHPQLSSLLHKYQSIFLFPTSLPPTRPTDHHVHLLPNCSPVTMRPYRYPHFQKCEIEELLHTGLIQPTNNLFCSLVLLVKKKDALNSIYVKDRFPLPTIDELLEELGGVKWFSKLDLRHYEFKVMPFGLCNAPSIFQATMSNLLKSFLHKFHHLGRSLEPSGAHVSDLASRPIFFSKQLEYLGHIVSAQGVAADPSKIQAMVQWPSPTSLKALHGFIGLTGFYRRFIKGYASIVAPLTILLKKDSFNWCPAAQSAFDQLKKAMTEAPVLALPNFTLPFQLETDASGSVIGVVLMQQDHPIAFFRKPFCPRLLRSSTYVRELHAITSTVKKWRQYLLGYPFVILTDHRSLKELMSQLIQTLEQQVYLSKLLSYDYTIQYRAGKHNVVADALSRPTDTCSTCQQTKYETQKPAGLLQPLPLPHDTWEDLSLAFIIGLPTSLGHSVILVVVDRFSKVADFGSSSVKAVDSLLTSRQVLLDQLRVKLEKAQLTMKNIADRHRRDVSFQVDDWVYVRLRPYRQQSLHSSTTPKLTKRYYGPFRITARIGPVAYQLDLPPSSKIHHVFHYSLLKLHKGPLPTSPTGLPPLALDNKPIIEPLAILDTKMDCSTSSPTKLTDLNSDYHLKDKVPFAAVGIDSNSPISSGPNIDMLNGPNNANKGNMIDRPSRKSKMPNYLCDYITK</sequence>
<evidence type="ECO:0000256" key="6">
    <source>
        <dbReference type="SAM" id="MobiDB-lite"/>
    </source>
</evidence>
<evidence type="ECO:0000256" key="2">
    <source>
        <dbReference type="ARBA" id="ARBA00022695"/>
    </source>
</evidence>
<feature type="region of interest" description="Disordered" evidence="6">
    <location>
        <begin position="6"/>
        <end position="45"/>
    </location>
</feature>
<dbReference type="InterPro" id="IPR050951">
    <property type="entry name" value="Retrovirus_Pol_polyprotein"/>
</dbReference>
<keyword evidence="5" id="KW-0511">Multifunctional enzyme</keyword>
<dbReference type="CDD" id="cd09274">
    <property type="entry name" value="RNase_HI_RT_Ty3"/>
    <property type="match status" value="1"/>
</dbReference>
<feature type="compositionally biased region" description="Polar residues" evidence="6">
    <location>
        <begin position="13"/>
        <end position="34"/>
    </location>
</feature>
<dbReference type="Gene3D" id="3.30.70.270">
    <property type="match status" value="3"/>
</dbReference>
<dbReference type="GO" id="GO:0016779">
    <property type="term" value="F:nucleotidyltransferase activity"/>
    <property type="evidence" value="ECO:0007669"/>
    <property type="project" value="UniProtKB-KW"/>
</dbReference>
<dbReference type="Proteomes" id="UP001374535">
    <property type="component" value="Chromosome 2"/>
</dbReference>
<dbReference type="Pfam" id="PF17919">
    <property type="entry name" value="RT_RNaseH_2"/>
    <property type="match status" value="1"/>
</dbReference>
<dbReference type="InterPro" id="IPR043502">
    <property type="entry name" value="DNA/RNA_pol_sf"/>
</dbReference>
<keyword evidence="2" id="KW-0548">Nucleotidyltransferase</keyword>
<protein>
    <submittedName>
        <fullName evidence="9">Uncharacterized protein</fullName>
    </submittedName>
</protein>
<dbReference type="GO" id="GO:0004519">
    <property type="term" value="F:endonuclease activity"/>
    <property type="evidence" value="ECO:0007669"/>
    <property type="project" value="UniProtKB-KW"/>
</dbReference>
<dbReference type="Gene3D" id="2.40.70.10">
    <property type="entry name" value="Acid Proteases"/>
    <property type="match status" value="1"/>
</dbReference>
<dbReference type="SUPFAM" id="SSF50630">
    <property type="entry name" value="Acid proteases"/>
    <property type="match status" value="1"/>
</dbReference>
<keyword evidence="4" id="KW-0255">Endonuclease</keyword>
<evidence type="ECO:0000256" key="4">
    <source>
        <dbReference type="ARBA" id="ARBA00022759"/>
    </source>
</evidence>
<feature type="domain" description="Tf2-1-like SH3-like" evidence="8">
    <location>
        <begin position="1035"/>
        <end position="1097"/>
    </location>
</feature>
<dbReference type="CDD" id="cd01647">
    <property type="entry name" value="RT_LTR"/>
    <property type="match status" value="1"/>
</dbReference>
<evidence type="ECO:0000259" key="8">
    <source>
        <dbReference type="Pfam" id="PF24626"/>
    </source>
</evidence>
<gene>
    <name evidence="9" type="ORF">V8G54_005893</name>
</gene>
<evidence type="ECO:0000256" key="3">
    <source>
        <dbReference type="ARBA" id="ARBA00022722"/>
    </source>
</evidence>
<name>A0AAQ3S7H5_VIGMU</name>
<dbReference type="Pfam" id="PF08284">
    <property type="entry name" value="RVP_2"/>
    <property type="match status" value="1"/>
</dbReference>
<feature type="compositionally biased region" description="Low complexity" evidence="6">
    <location>
        <begin position="286"/>
        <end position="305"/>
    </location>
</feature>
<dbReference type="SUPFAM" id="SSF56672">
    <property type="entry name" value="DNA/RNA polymerases"/>
    <property type="match status" value="1"/>
</dbReference>
<organism evidence="9 10">
    <name type="scientific">Vigna mungo</name>
    <name type="common">Black gram</name>
    <name type="synonym">Phaseolus mungo</name>
    <dbReference type="NCBI Taxonomy" id="3915"/>
    <lineage>
        <taxon>Eukaryota</taxon>
        <taxon>Viridiplantae</taxon>
        <taxon>Streptophyta</taxon>
        <taxon>Embryophyta</taxon>
        <taxon>Tracheophyta</taxon>
        <taxon>Spermatophyta</taxon>
        <taxon>Magnoliopsida</taxon>
        <taxon>eudicotyledons</taxon>
        <taxon>Gunneridae</taxon>
        <taxon>Pentapetalae</taxon>
        <taxon>rosids</taxon>
        <taxon>fabids</taxon>
        <taxon>Fabales</taxon>
        <taxon>Fabaceae</taxon>
        <taxon>Papilionoideae</taxon>
        <taxon>50 kb inversion clade</taxon>
        <taxon>NPAAA clade</taxon>
        <taxon>indigoferoid/millettioid clade</taxon>
        <taxon>Phaseoleae</taxon>
        <taxon>Vigna</taxon>
    </lineage>
</organism>
<dbReference type="InterPro" id="IPR056924">
    <property type="entry name" value="SH3_Tf2-1"/>
</dbReference>
<dbReference type="InterPro" id="IPR041577">
    <property type="entry name" value="RT_RNaseH_2"/>
</dbReference>
<evidence type="ECO:0000313" key="10">
    <source>
        <dbReference type="Proteomes" id="UP001374535"/>
    </source>
</evidence>
<proteinExistence type="predicted"/>
<dbReference type="CDD" id="cd00303">
    <property type="entry name" value="retropepsin_like"/>
    <property type="match status" value="1"/>
</dbReference>
<keyword evidence="4" id="KW-0378">Hydrolase</keyword>
<evidence type="ECO:0000313" key="9">
    <source>
        <dbReference type="EMBL" id="WVZ18571.1"/>
    </source>
</evidence>
<keyword evidence="3" id="KW-0540">Nuclease</keyword>
<reference evidence="9 10" key="1">
    <citation type="journal article" date="2023" name="Life. Sci Alliance">
        <title>Evolutionary insights into 3D genome organization and epigenetic landscape of Vigna mungo.</title>
        <authorList>
            <person name="Junaid A."/>
            <person name="Singh B."/>
            <person name="Bhatia S."/>
        </authorList>
    </citation>
    <scope>NUCLEOTIDE SEQUENCE [LARGE SCALE GENOMIC DNA]</scope>
    <source>
        <strain evidence="9">Urdbean</strain>
    </source>
</reference>